<organism evidence="1 2">
    <name type="scientific">Glomus cerebriforme</name>
    <dbReference type="NCBI Taxonomy" id="658196"/>
    <lineage>
        <taxon>Eukaryota</taxon>
        <taxon>Fungi</taxon>
        <taxon>Fungi incertae sedis</taxon>
        <taxon>Mucoromycota</taxon>
        <taxon>Glomeromycotina</taxon>
        <taxon>Glomeromycetes</taxon>
        <taxon>Glomerales</taxon>
        <taxon>Glomeraceae</taxon>
        <taxon>Glomus</taxon>
    </lineage>
</organism>
<evidence type="ECO:0000313" key="1">
    <source>
        <dbReference type="EMBL" id="RIA95191.1"/>
    </source>
</evidence>
<sequence>MSSKGYKPRTRGAPYVQKINLSNNNKRNPTKLLCPYCKEINDRIKLLSSKVNKIEEIVNNFDKLSTFNKILPDGDMMELDDPSEYALYCSSEYDPMELD</sequence>
<reference evidence="1 2" key="1">
    <citation type="submission" date="2018-06" db="EMBL/GenBank/DDBJ databases">
        <title>Comparative genomics reveals the genomic features of Rhizophagus irregularis, R. cerebriforme, R. diaphanum and Gigaspora rosea, and their symbiotic lifestyle signature.</title>
        <authorList>
            <person name="Morin E."/>
            <person name="San Clemente H."/>
            <person name="Chen E.C.H."/>
            <person name="De La Providencia I."/>
            <person name="Hainaut M."/>
            <person name="Kuo A."/>
            <person name="Kohler A."/>
            <person name="Murat C."/>
            <person name="Tang N."/>
            <person name="Roy S."/>
            <person name="Loubradou J."/>
            <person name="Henrissat B."/>
            <person name="Grigoriev I.V."/>
            <person name="Corradi N."/>
            <person name="Roux C."/>
            <person name="Martin F.M."/>
        </authorList>
    </citation>
    <scope>NUCLEOTIDE SEQUENCE [LARGE SCALE GENOMIC DNA]</scope>
    <source>
        <strain evidence="1 2">DAOM 227022</strain>
    </source>
</reference>
<protein>
    <submittedName>
        <fullName evidence="1">Uncharacterized protein</fullName>
    </submittedName>
</protein>
<evidence type="ECO:0000313" key="2">
    <source>
        <dbReference type="Proteomes" id="UP000265703"/>
    </source>
</evidence>
<proteinExistence type="predicted"/>
<keyword evidence="2" id="KW-1185">Reference proteome</keyword>
<dbReference type="Proteomes" id="UP000265703">
    <property type="component" value="Unassembled WGS sequence"/>
</dbReference>
<comment type="caution">
    <text evidence="1">The sequence shown here is derived from an EMBL/GenBank/DDBJ whole genome shotgun (WGS) entry which is preliminary data.</text>
</comment>
<accession>A0A397TJK5</accession>
<gene>
    <name evidence="1" type="ORF">C1645_872936</name>
</gene>
<dbReference type="AlphaFoldDB" id="A0A397TJK5"/>
<name>A0A397TJK5_9GLOM</name>
<dbReference type="OrthoDB" id="2350066at2759"/>
<dbReference type="EMBL" id="QKYT01000066">
    <property type="protein sequence ID" value="RIA95191.1"/>
    <property type="molecule type" value="Genomic_DNA"/>
</dbReference>